<gene>
    <name evidence="3" type="ORF">LUZ62_077281</name>
</gene>
<evidence type="ECO:0000313" key="4">
    <source>
        <dbReference type="Proteomes" id="UP001140206"/>
    </source>
</evidence>
<reference evidence="3" key="1">
    <citation type="submission" date="2022-08" db="EMBL/GenBank/DDBJ databases">
        <authorList>
            <person name="Marques A."/>
        </authorList>
    </citation>
    <scope>NUCLEOTIDE SEQUENCE</scope>
    <source>
        <strain evidence="3">RhyPub2mFocal</strain>
        <tissue evidence="3">Leaves</tissue>
    </source>
</reference>
<feature type="domain" description="COI1 F-box" evidence="1">
    <location>
        <begin position="17"/>
        <end position="55"/>
    </location>
</feature>
<organism evidence="3 4">
    <name type="scientific">Rhynchospora pubera</name>
    <dbReference type="NCBI Taxonomy" id="906938"/>
    <lineage>
        <taxon>Eukaryota</taxon>
        <taxon>Viridiplantae</taxon>
        <taxon>Streptophyta</taxon>
        <taxon>Embryophyta</taxon>
        <taxon>Tracheophyta</taxon>
        <taxon>Spermatophyta</taxon>
        <taxon>Magnoliopsida</taxon>
        <taxon>Liliopsida</taxon>
        <taxon>Poales</taxon>
        <taxon>Cyperaceae</taxon>
        <taxon>Cyperoideae</taxon>
        <taxon>Rhynchosporeae</taxon>
        <taxon>Rhynchospora</taxon>
    </lineage>
</organism>
<sequence>MNNHEPKLRRLTSFSVVPDEALYCVLDRINDPRDREAISLVCRQWHRIDSATRKHVTIAFCYSAAPAMLRSRFARLESLKLKGKPRAAMYNLIPEDWGGYASPWIAELASGFDCLKELHLRRMVVYDEDIRMLVGARGHALQSLKLDRCSGFSTDGLRIIATNCRCLRTLYLEDSTIIDHGGEWLHDLATSNNVLMHLNFYMTELKILAKDLELLACKCKSLISLKLSECDLIALIKFFKSASKLEEFGGGSFNVNQGEVGAYNKVVFPPRLLSLGLFIMGTNEVSVIYPFCASLKKLDLQYTFFLNTEDHCQLIQKCPNLEVLEVRNVIGDRGLEVVSNTCKRLRHLRVERGDDDPGQQNEQGRVTQAGMMSIAVGCRELEYIAIYASDISNAALEAFGTFSSNLRDFRIVLLDSEENITDLPLDNGVRALLRGCTKLGRFAFYLRPGGLSDVGLGYVGEYSGNIRYMLLGNVGESDMGLMRFAVGCKKLVKLELRSCCWFSEHALARAMLQLPSLRYVWVQGYKASLNGEGLREMRRRYWNIEFIPPGIEECQEASEEGRATLVTQPQLLAYYSLAGQRMDHPEYVVPLF</sequence>
<keyword evidence="4" id="KW-1185">Reference proteome</keyword>
<dbReference type="InterPro" id="IPR041567">
    <property type="entry name" value="COI1_F-box"/>
</dbReference>
<dbReference type="CDD" id="cd22159">
    <property type="entry name" value="F-box_AtTIR1-like"/>
    <property type="match status" value="1"/>
</dbReference>
<dbReference type="FunFam" id="1.20.1280.50:FF:000023">
    <property type="entry name" value="F-box/LRR-repeat protein 4"/>
    <property type="match status" value="1"/>
</dbReference>
<name>A0AAV8DIJ3_9POAL</name>
<dbReference type="InterPro" id="IPR032675">
    <property type="entry name" value="LRR_dom_sf"/>
</dbReference>
<dbReference type="SUPFAM" id="SSF81383">
    <property type="entry name" value="F-box domain"/>
    <property type="match status" value="1"/>
</dbReference>
<dbReference type="Pfam" id="PF18511">
    <property type="entry name" value="F-box_5"/>
    <property type="match status" value="1"/>
</dbReference>
<dbReference type="InterPro" id="IPR041101">
    <property type="entry name" value="Transp_inhibit"/>
</dbReference>
<dbReference type="Pfam" id="PF18791">
    <property type="entry name" value="Transp_inhibit"/>
    <property type="match status" value="1"/>
</dbReference>
<accession>A0AAV8DIJ3</accession>
<evidence type="ECO:0000259" key="2">
    <source>
        <dbReference type="Pfam" id="PF18791"/>
    </source>
</evidence>
<comment type="caution">
    <text evidence="3">The sequence shown here is derived from an EMBL/GenBank/DDBJ whole genome shotgun (WGS) entry which is preliminary data.</text>
</comment>
<dbReference type="InterPro" id="IPR036047">
    <property type="entry name" value="F-box-like_dom_sf"/>
</dbReference>
<dbReference type="Gene3D" id="3.80.10.10">
    <property type="entry name" value="Ribonuclease Inhibitor"/>
    <property type="match status" value="1"/>
</dbReference>
<dbReference type="PANTHER" id="PTHR16134:SF43">
    <property type="entry name" value="CORONATINE-INSENSITIVE PROTEIN 1"/>
    <property type="match status" value="1"/>
</dbReference>
<dbReference type="SUPFAM" id="SSF52047">
    <property type="entry name" value="RNI-like"/>
    <property type="match status" value="2"/>
</dbReference>
<proteinExistence type="predicted"/>
<feature type="domain" description="Transport inhibitor response 1" evidence="2">
    <location>
        <begin position="75"/>
        <end position="120"/>
    </location>
</feature>
<dbReference type="PANTHER" id="PTHR16134">
    <property type="entry name" value="F-BOX/TPR REPEAT PROTEIN POF3"/>
    <property type="match status" value="1"/>
</dbReference>
<dbReference type="Gene3D" id="1.20.1280.50">
    <property type="match status" value="1"/>
</dbReference>
<dbReference type="EMBL" id="JAMFTS010000004">
    <property type="protein sequence ID" value="KAJ4766906.1"/>
    <property type="molecule type" value="Genomic_DNA"/>
</dbReference>
<evidence type="ECO:0000259" key="1">
    <source>
        <dbReference type="Pfam" id="PF18511"/>
    </source>
</evidence>
<protein>
    <submittedName>
        <fullName evidence="3">Coronatine-insensitive protein 1</fullName>
    </submittedName>
</protein>
<evidence type="ECO:0000313" key="3">
    <source>
        <dbReference type="EMBL" id="KAJ4766906.1"/>
    </source>
</evidence>
<dbReference type="AlphaFoldDB" id="A0AAV8DIJ3"/>
<dbReference type="Proteomes" id="UP001140206">
    <property type="component" value="Chromosome 4"/>
</dbReference>
<dbReference type="FunFam" id="3.80.10.10:FF:000124">
    <property type="entry name" value="Coronatine-insensitive protein 1"/>
    <property type="match status" value="1"/>
</dbReference>